<sequence>MRSSAVPALPRYAGRASLLLLLAAAGLPYAQADELRQPTAIAGVVAAGTPIDLIKDGFKGTEGPLAFGDGALLFTENQAGRIIKIDAAGTVTVHSEQTNGANALALAANGDLFAVQTANPRVGIIEPASRARTLAADFQGALFGRPNDLVLDQRGGVYFTDSGANANSPPPVSTLKPAKPAVYYVTSDGRLQRLADDIERPNGVQLSPDEKTLYVANTLGDSLIAFDVAADGSVSRRRNFVRLEGWSQDEKGTWSSGADGLAVDADGRIYVATNAGVEVFSAQAQALGVIRLPKKPQNLAFAGNDKKTLYVVGRGAVYRIATLTSGYRGRAK</sequence>
<evidence type="ECO:0000256" key="4">
    <source>
        <dbReference type="SAM" id="SignalP"/>
    </source>
</evidence>
<keyword evidence="1" id="KW-0378">Hydrolase</keyword>
<dbReference type="PRINTS" id="PR01790">
    <property type="entry name" value="SMP30FAMILY"/>
</dbReference>
<evidence type="ECO:0000259" key="5">
    <source>
        <dbReference type="Pfam" id="PF08450"/>
    </source>
</evidence>
<dbReference type="STRING" id="490188.SAMN04488068_0641"/>
<keyword evidence="7" id="KW-1185">Reference proteome</keyword>
<dbReference type="InterPro" id="IPR013658">
    <property type="entry name" value="SGL"/>
</dbReference>
<evidence type="ECO:0000313" key="6">
    <source>
        <dbReference type="EMBL" id="SHG53731.1"/>
    </source>
</evidence>
<organism evidence="6 7">
    <name type="scientific">Hydrocarboniphaga daqingensis</name>
    <dbReference type="NCBI Taxonomy" id="490188"/>
    <lineage>
        <taxon>Bacteria</taxon>
        <taxon>Pseudomonadati</taxon>
        <taxon>Pseudomonadota</taxon>
        <taxon>Gammaproteobacteria</taxon>
        <taxon>Nevskiales</taxon>
        <taxon>Nevskiaceae</taxon>
        <taxon>Hydrocarboniphaga</taxon>
    </lineage>
</organism>
<feature type="binding site" evidence="3">
    <location>
        <position position="145"/>
    </location>
    <ligand>
        <name>substrate</name>
    </ligand>
</feature>
<evidence type="ECO:0000256" key="3">
    <source>
        <dbReference type="PIRSR" id="PIRSR605511-2"/>
    </source>
</evidence>
<dbReference type="GO" id="GO:0016787">
    <property type="term" value="F:hydrolase activity"/>
    <property type="evidence" value="ECO:0007669"/>
    <property type="project" value="UniProtKB-KW"/>
</dbReference>
<dbReference type="InterPro" id="IPR051262">
    <property type="entry name" value="SMP-30/CGR1_Lactonase"/>
</dbReference>
<feature type="chain" id="PRO_5013336492" evidence="4">
    <location>
        <begin position="33"/>
        <end position="332"/>
    </location>
</feature>
<feature type="domain" description="SMP-30/Gluconolactonase/LRE-like region" evidence="5">
    <location>
        <begin position="61"/>
        <end position="312"/>
    </location>
</feature>
<dbReference type="PANTHER" id="PTHR47572:SF4">
    <property type="entry name" value="LACTONASE DRP35"/>
    <property type="match status" value="1"/>
</dbReference>
<dbReference type="PANTHER" id="PTHR47572">
    <property type="entry name" value="LIPOPROTEIN-RELATED"/>
    <property type="match status" value="1"/>
</dbReference>
<gene>
    <name evidence="6" type="ORF">SAMN04488068_0641</name>
</gene>
<dbReference type="InterPro" id="IPR011042">
    <property type="entry name" value="6-blade_b-propeller_TolB-like"/>
</dbReference>
<dbReference type="Proteomes" id="UP000199758">
    <property type="component" value="Unassembled WGS sequence"/>
</dbReference>
<keyword evidence="3" id="KW-0479">Metal-binding</keyword>
<proteinExistence type="predicted"/>
<feature type="signal peptide" evidence="4">
    <location>
        <begin position="1"/>
        <end position="32"/>
    </location>
</feature>
<dbReference type="OrthoDB" id="241638at2"/>
<feature type="binding site" evidence="3">
    <location>
        <position position="62"/>
    </location>
    <ligand>
        <name>a divalent metal cation</name>
        <dbReference type="ChEBI" id="CHEBI:60240"/>
    </ligand>
</feature>
<dbReference type="Pfam" id="PF08450">
    <property type="entry name" value="SGL"/>
    <property type="match status" value="1"/>
</dbReference>
<feature type="binding site" evidence="3">
    <location>
        <position position="202"/>
    </location>
    <ligand>
        <name>a divalent metal cation</name>
        <dbReference type="ChEBI" id="CHEBI:60240"/>
    </ligand>
</feature>
<accession>A0A1M5KLV0</accession>
<evidence type="ECO:0000256" key="1">
    <source>
        <dbReference type="ARBA" id="ARBA00022801"/>
    </source>
</evidence>
<dbReference type="Gene3D" id="2.120.10.30">
    <property type="entry name" value="TolB, C-terminal domain"/>
    <property type="match status" value="1"/>
</dbReference>
<dbReference type="GO" id="GO:0046872">
    <property type="term" value="F:metal ion binding"/>
    <property type="evidence" value="ECO:0007669"/>
    <property type="project" value="UniProtKB-KW"/>
</dbReference>
<feature type="binding site" evidence="3">
    <location>
        <position position="147"/>
    </location>
    <ligand>
        <name>substrate</name>
    </ligand>
</feature>
<evidence type="ECO:0000256" key="2">
    <source>
        <dbReference type="PIRSR" id="PIRSR605511-1"/>
    </source>
</evidence>
<dbReference type="AlphaFoldDB" id="A0A1M5KLV0"/>
<reference evidence="6 7" key="1">
    <citation type="submission" date="2016-11" db="EMBL/GenBank/DDBJ databases">
        <authorList>
            <person name="Jaros S."/>
            <person name="Januszkiewicz K."/>
            <person name="Wedrychowicz H."/>
        </authorList>
    </citation>
    <scope>NUCLEOTIDE SEQUENCE [LARGE SCALE GENOMIC DNA]</scope>
    <source>
        <strain evidence="6 7">CGMCC 1.7049</strain>
    </source>
</reference>
<dbReference type="EMBL" id="FQWZ01000001">
    <property type="protein sequence ID" value="SHG53731.1"/>
    <property type="molecule type" value="Genomic_DNA"/>
</dbReference>
<protein>
    <submittedName>
        <fullName evidence="6">Gluconolactonase</fullName>
    </submittedName>
</protein>
<dbReference type="SUPFAM" id="SSF63829">
    <property type="entry name" value="Calcium-dependent phosphotriesterase"/>
    <property type="match status" value="1"/>
</dbReference>
<dbReference type="InterPro" id="IPR005511">
    <property type="entry name" value="SMP-30"/>
</dbReference>
<dbReference type="RefSeq" id="WP_072893778.1">
    <property type="nucleotide sequence ID" value="NZ_FQWZ01000001.1"/>
</dbReference>
<keyword evidence="4" id="KW-0732">Signal</keyword>
<comment type="cofactor">
    <cofactor evidence="3">
        <name>Zn(2+)</name>
        <dbReference type="ChEBI" id="CHEBI:29105"/>
    </cofactor>
    <text evidence="3">Binds 1 divalent metal cation per subunit.</text>
</comment>
<name>A0A1M5KLV0_9GAMM</name>
<evidence type="ECO:0000313" key="7">
    <source>
        <dbReference type="Proteomes" id="UP000199758"/>
    </source>
</evidence>
<feature type="binding site" evidence="3">
    <location>
        <position position="259"/>
    </location>
    <ligand>
        <name>a divalent metal cation</name>
        <dbReference type="ChEBI" id="CHEBI:60240"/>
    </ligand>
</feature>
<keyword evidence="3" id="KW-0862">Zinc</keyword>
<feature type="active site" description="Proton donor/acceptor" evidence="2">
    <location>
        <position position="259"/>
    </location>
</feature>